<keyword evidence="3" id="KW-0813">Transport</keyword>
<dbReference type="InterPro" id="IPR020846">
    <property type="entry name" value="MFS_dom"/>
</dbReference>
<feature type="transmembrane region" description="Helical" evidence="8">
    <location>
        <begin position="20"/>
        <end position="40"/>
    </location>
</feature>
<comment type="caution">
    <text evidence="10">The sequence shown here is derived from an EMBL/GenBank/DDBJ whole genome shotgun (WGS) entry which is preliminary data.</text>
</comment>
<evidence type="ECO:0000256" key="1">
    <source>
        <dbReference type="ARBA" id="ARBA00004651"/>
    </source>
</evidence>
<keyword evidence="4" id="KW-1003">Cell membrane</keyword>
<comment type="similarity">
    <text evidence="2">Belongs to the major facilitator superfamily. EmrB family.</text>
</comment>
<evidence type="ECO:0000256" key="4">
    <source>
        <dbReference type="ARBA" id="ARBA00022475"/>
    </source>
</evidence>
<feature type="transmembrane region" description="Helical" evidence="8">
    <location>
        <begin position="516"/>
        <end position="535"/>
    </location>
</feature>
<dbReference type="PANTHER" id="PTHR42718:SF9">
    <property type="entry name" value="MAJOR FACILITATOR SUPERFAMILY MULTIDRUG TRANSPORTER MFSC"/>
    <property type="match status" value="1"/>
</dbReference>
<evidence type="ECO:0000256" key="3">
    <source>
        <dbReference type="ARBA" id="ARBA00022448"/>
    </source>
</evidence>
<dbReference type="RefSeq" id="WP_205005866.1">
    <property type="nucleotide sequence ID" value="NZ_CBCRXA010000014.1"/>
</dbReference>
<keyword evidence="6 8" id="KW-1133">Transmembrane helix</keyword>
<feature type="transmembrane region" description="Helical" evidence="8">
    <location>
        <begin position="323"/>
        <end position="344"/>
    </location>
</feature>
<evidence type="ECO:0000313" key="11">
    <source>
        <dbReference type="Proteomes" id="UP000823201"/>
    </source>
</evidence>
<comment type="subcellular location">
    <subcellularLocation>
        <location evidence="1">Cell membrane</location>
        <topology evidence="1">Multi-pass membrane protein</topology>
    </subcellularLocation>
</comment>
<feature type="transmembrane region" description="Helical" evidence="8">
    <location>
        <begin position="421"/>
        <end position="439"/>
    </location>
</feature>
<accession>A0ABS2Q7V6</accession>
<dbReference type="NCBIfam" id="TIGR00711">
    <property type="entry name" value="efflux_EmrB"/>
    <property type="match status" value="1"/>
</dbReference>
<feature type="transmembrane region" description="Helical" evidence="8">
    <location>
        <begin position="379"/>
        <end position="400"/>
    </location>
</feature>
<dbReference type="PROSITE" id="PS50850">
    <property type="entry name" value="MFS"/>
    <property type="match status" value="1"/>
</dbReference>
<feature type="domain" description="Major facilitator superfamily (MFS) profile" evidence="9">
    <location>
        <begin position="22"/>
        <end position="539"/>
    </location>
</feature>
<dbReference type="PRINTS" id="PR01036">
    <property type="entry name" value="TCRTETB"/>
</dbReference>
<feature type="transmembrane region" description="Helical" evidence="8">
    <location>
        <begin position="91"/>
        <end position="114"/>
    </location>
</feature>
<dbReference type="Proteomes" id="UP000823201">
    <property type="component" value="Unassembled WGS sequence"/>
</dbReference>
<feature type="transmembrane region" description="Helical" evidence="8">
    <location>
        <begin position="185"/>
        <end position="204"/>
    </location>
</feature>
<name>A0ABS2Q7V6_9BACL</name>
<feature type="transmembrane region" description="Helical" evidence="8">
    <location>
        <begin position="126"/>
        <end position="146"/>
    </location>
</feature>
<organism evidence="10 11">
    <name type="scientific">Sporolactobacillus spathodeae</name>
    <dbReference type="NCBI Taxonomy" id="1465502"/>
    <lineage>
        <taxon>Bacteria</taxon>
        <taxon>Bacillati</taxon>
        <taxon>Bacillota</taxon>
        <taxon>Bacilli</taxon>
        <taxon>Bacillales</taxon>
        <taxon>Sporolactobacillaceae</taxon>
        <taxon>Sporolactobacillus</taxon>
    </lineage>
</organism>
<dbReference type="Gene3D" id="1.20.1250.20">
    <property type="entry name" value="MFS general substrate transporter like domains"/>
    <property type="match status" value="1"/>
</dbReference>
<feature type="transmembrane region" description="Helical" evidence="8">
    <location>
        <begin position="351"/>
        <end position="373"/>
    </location>
</feature>
<dbReference type="CDD" id="cd17321">
    <property type="entry name" value="MFS_MMR_MDR_like"/>
    <property type="match status" value="1"/>
</dbReference>
<evidence type="ECO:0000256" key="6">
    <source>
        <dbReference type="ARBA" id="ARBA00022989"/>
    </source>
</evidence>
<feature type="transmembrane region" description="Helical" evidence="8">
    <location>
        <begin position="60"/>
        <end position="79"/>
    </location>
</feature>
<keyword evidence="5 8" id="KW-0812">Transmembrane</keyword>
<dbReference type="InterPro" id="IPR036259">
    <property type="entry name" value="MFS_trans_sf"/>
</dbReference>
<dbReference type="SUPFAM" id="SSF103473">
    <property type="entry name" value="MFS general substrate transporter"/>
    <property type="match status" value="1"/>
</dbReference>
<evidence type="ECO:0000313" key="10">
    <source>
        <dbReference type="EMBL" id="MBM7657525.1"/>
    </source>
</evidence>
<keyword evidence="7 8" id="KW-0472">Membrane</keyword>
<feature type="transmembrane region" description="Helical" evidence="8">
    <location>
        <begin position="153"/>
        <end position="173"/>
    </location>
</feature>
<evidence type="ECO:0000256" key="2">
    <source>
        <dbReference type="ARBA" id="ARBA00008537"/>
    </source>
</evidence>
<dbReference type="EMBL" id="JAFBEV010000006">
    <property type="protein sequence ID" value="MBM7657525.1"/>
    <property type="molecule type" value="Genomic_DNA"/>
</dbReference>
<feature type="transmembrane region" description="Helical" evidence="8">
    <location>
        <begin position="286"/>
        <end position="311"/>
    </location>
</feature>
<gene>
    <name evidence="10" type="ORF">JOC27_000974</name>
</gene>
<dbReference type="PANTHER" id="PTHR42718">
    <property type="entry name" value="MAJOR FACILITATOR SUPERFAMILY MULTIDRUG TRANSPORTER MFSC"/>
    <property type="match status" value="1"/>
</dbReference>
<evidence type="ECO:0000256" key="5">
    <source>
        <dbReference type="ARBA" id="ARBA00022692"/>
    </source>
</evidence>
<protein>
    <submittedName>
        <fullName evidence="10">EmrB/QacA subfamily drug resistance transporter</fullName>
    </submittedName>
</protein>
<sequence length="542" mass="57985">MSESKAQEFVPEQAQTNHRWWVLVAVCFGLFMSLLDVTIVNVALPVIQHDLKASFSSIEWVISAYTLVFAVVLVTASRLGDIYGRKTMFTIGLSIFTIGSLFCGLSSHFTLFGLSHIQTLNVFRGVQGLGGSAMMPLSLAIISSVFTGKQRGIAIGIWGGISGLATAIGPLIGGFLVDTFSWQSIFYLNVPIGILGAALSLWAIPQSRDEEAAGKIDWFGLITFTVFMFCTVYGLIRVNEYGIGWTSPLIIWLGIIAVVSLTAFIIGEWRIENPMIDPRLFKVPSFTGAGIAGFCLSAGMYALLLYISIYFQNILGYDAFQAGLRLLPFCVLSLLLGPVAGALMGKIQPKWLTVSGLLLLGIGVWTMGGISANDKPVDWVILLPGLMIAGFGNGLVNPPISNLAVGTVARHRAGMASGASGVLRQMGISFGTAIFGAILSSRYNAVLTEKVSKLHGPAYLTSGIKQQISYDLEKAGPLAGSTGFNGVVPASYKQNPLFSPLQHIGQSAFMSGTVTVIHIASIILLVGAVCSLFLIRQKDMKH</sequence>
<dbReference type="Gene3D" id="1.20.1720.10">
    <property type="entry name" value="Multidrug resistance protein D"/>
    <property type="match status" value="1"/>
</dbReference>
<reference evidence="10 11" key="1">
    <citation type="submission" date="2021-01" db="EMBL/GenBank/DDBJ databases">
        <title>Genomic Encyclopedia of Type Strains, Phase IV (KMG-IV): sequencing the most valuable type-strain genomes for metagenomic binning, comparative biology and taxonomic classification.</title>
        <authorList>
            <person name="Goeker M."/>
        </authorList>
    </citation>
    <scope>NUCLEOTIDE SEQUENCE [LARGE SCALE GENOMIC DNA]</scope>
    <source>
        <strain evidence="10 11">DSM 100968</strain>
    </source>
</reference>
<keyword evidence="11" id="KW-1185">Reference proteome</keyword>
<feature type="transmembrane region" description="Helical" evidence="8">
    <location>
        <begin position="216"/>
        <end position="236"/>
    </location>
</feature>
<dbReference type="Pfam" id="PF07690">
    <property type="entry name" value="MFS_1"/>
    <property type="match status" value="1"/>
</dbReference>
<evidence type="ECO:0000256" key="7">
    <source>
        <dbReference type="ARBA" id="ARBA00023136"/>
    </source>
</evidence>
<evidence type="ECO:0000259" key="9">
    <source>
        <dbReference type="PROSITE" id="PS50850"/>
    </source>
</evidence>
<dbReference type="InterPro" id="IPR011701">
    <property type="entry name" value="MFS"/>
</dbReference>
<dbReference type="InterPro" id="IPR004638">
    <property type="entry name" value="EmrB-like"/>
</dbReference>
<evidence type="ECO:0000256" key="8">
    <source>
        <dbReference type="SAM" id="Phobius"/>
    </source>
</evidence>
<feature type="transmembrane region" description="Helical" evidence="8">
    <location>
        <begin position="242"/>
        <end position="266"/>
    </location>
</feature>
<proteinExistence type="inferred from homology"/>